<evidence type="ECO:0000256" key="3">
    <source>
        <dbReference type="ARBA" id="ARBA00022827"/>
    </source>
</evidence>
<protein>
    <submittedName>
        <fullName evidence="7">FAD-dependent monooxygenase yanF</fullName>
    </submittedName>
</protein>
<evidence type="ECO:0000256" key="2">
    <source>
        <dbReference type="ARBA" id="ARBA00022630"/>
    </source>
</evidence>
<dbReference type="Gene3D" id="3.30.465.10">
    <property type="match status" value="1"/>
</dbReference>
<dbReference type="SUPFAM" id="SSF56176">
    <property type="entry name" value="FAD-binding/transporter-associated domain-like"/>
    <property type="match status" value="1"/>
</dbReference>
<gene>
    <name evidence="7" type="primary">yanF-0</name>
    <name evidence="7" type="ORF">C8035_v004430</name>
</gene>
<feature type="domain" description="FAD-binding PCMH-type" evidence="6">
    <location>
        <begin position="65"/>
        <end position="238"/>
    </location>
</feature>
<dbReference type="InterPro" id="IPR050416">
    <property type="entry name" value="FAD-linked_Oxidoreductase"/>
</dbReference>
<keyword evidence="4" id="KW-0560">Oxidoreductase</keyword>
<feature type="chain" id="PRO_5020541267" evidence="5">
    <location>
        <begin position="21"/>
        <end position="502"/>
    </location>
</feature>
<dbReference type="EMBL" id="QAPG01010712">
    <property type="protein sequence ID" value="TDZ13410.1"/>
    <property type="molecule type" value="Genomic_DNA"/>
</dbReference>
<organism evidence="7 8">
    <name type="scientific">Colletotrichum spinosum</name>
    <dbReference type="NCBI Taxonomy" id="1347390"/>
    <lineage>
        <taxon>Eukaryota</taxon>
        <taxon>Fungi</taxon>
        <taxon>Dikarya</taxon>
        <taxon>Ascomycota</taxon>
        <taxon>Pezizomycotina</taxon>
        <taxon>Sordariomycetes</taxon>
        <taxon>Hypocreomycetidae</taxon>
        <taxon>Glomerellales</taxon>
        <taxon>Glomerellaceae</taxon>
        <taxon>Colletotrichum</taxon>
        <taxon>Colletotrichum orbiculare species complex</taxon>
    </lineage>
</organism>
<evidence type="ECO:0000259" key="6">
    <source>
        <dbReference type="PROSITE" id="PS51387"/>
    </source>
</evidence>
<keyword evidence="7" id="KW-0503">Monooxygenase</keyword>
<keyword evidence="2" id="KW-0285">Flavoprotein</keyword>
<evidence type="ECO:0000256" key="4">
    <source>
        <dbReference type="ARBA" id="ARBA00023002"/>
    </source>
</evidence>
<dbReference type="InterPro" id="IPR036318">
    <property type="entry name" value="FAD-bd_PCMH-like_sf"/>
</dbReference>
<dbReference type="InterPro" id="IPR006094">
    <property type="entry name" value="Oxid_FAD_bind_N"/>
</dbReference>
<dbReference type="PANTHER" id="PTHR42973:SF53">
    <property type="entry name" value="FAD-BINDING PCMH-TYPE DOMAIN-CONTAINING PROTEIN-RELATED"/>
    <property type="match status" value="1"/>
</dbReference>
<keyword evidence="5" id="KW-0732">Signal</keyword>
<accession>A0A4R8PMC1</accession>
<keyword evidence="3" id="KW-0274">FAD</keyword>
<evidence type="ECO:0000256" key="1">
    <source>
        <dbReference type="ARBA" id="ARBA00005466"/>
    </source>
</evidence>
<evidence type="ECO:0000313" key="7">
    <source>
        <dbReference type="EMBL" id="TDZ13410.1"/>
    </source>
</evidence>
<dbReference type="Pfam" id="PF01565">
    <property type="entry name" value="FAD_binding_4"/>
    <property type="match status" value="1"/>
</dbReference>
<name>A0A4R8PMC1_9PEZI</name>
<feature type="signal peptide" evidence="5">
    <location>
        <begin position="1"/>
        <end position="20"/>
    </location>
</feature>
<keyword evidence="8" id="KW-1185">Reference proteome</keyword>
<evidence type="ECO:0000313" key="8">
    <source>
        <dbReference type="Proteomes" id="UP000295083"/>
    </source>
</evidence>
<comment type="similarity">
    <text evidence="1">Belongs to the oxygen-dependent FAD-linked oxidoreductase family.</text>
</comment>
<proteinExistence type="inferred from homology"/>
<reference evidence="7 8" key="1">
    <citation type="submission" date="2018-11" db="EMBL/GenBank/DDBJ databases">
        <title>Genome sequence and assembly of Colletotrichum spinosum.</title>
        <authorList>
            <person name="Gan P."/>
            <person name="Shirasu K."/>
        </authorList>
    </citation>
    <scope>NUCLEOTIDE SEQUENCE [LARGE SCALE GENOMIC DNA]</scope>
    <source>
        <strain evidence="7 8">CBS 515.97</strain>
    </source>
</reference>
<dbReference type="InterPro" id="IPR016169">
    <property type="entry name" value="FAD-bd_PCMH_sub2"/>
</dbReference>
<dbReference type="PROSITE" id="PS51387">
    <property type="entry name" value="FAD_PCMH"/>
    <property type="match status" value="1"/>
</dbReference>
<sequence length="502" mass="54581">MKFSTTGLAVLAVAASTVSATVKTKGRGPESICCSALAGDDLLRGKVFGQNDAEYDARLKSYYSANAAQRSWCMVMPETTRDVAAMAMVLSKNECPFGIRSGAHSAFKGSNGIKTGVTVDFGRMNATTYDEKRKVASIEPGSNWGEVYEALDPHGVTAVGGRASVVGVGGFVSGGGYSFHTNSHGFSCDQVVNFEIVLANGTIVNANAYENPDLWKAQKGGSGNFGFITRIDQVVVESTQMWGGFVTYDQKKRDDVFAAYMKFTDNMDQDLASQNIIALYYDKTGYTLRSILSNVDANPTAPAFNDYFAIPNISTTASIGRVSELVPQFTGPTPLGLFANWFVGQTSHDVRVLDFIDDKLKEYSPLMKAAAPKSDFNTLVQFQPVTQSIVQHGAKSGGNVLGLEDVVAGGPTLMWLIALTVDTEANQEILLPFVLKMRAEIDEFAKNLGLYKDWKYTNYAWGDQDPLATHGYKNFHFMTEVAAAYDPDGVFQQLRRTGFKLV</sequence>
<dbReference type="Proteomes" id="UP000295083">
    <property type="component" value="Unassembled WGS sequence"/>
</dbReference>
<dbReference type="InterPro" id="IPR016166">
    <property type="entry name" value="FAD-bd_PCMH"/>
</dbReference>
<comment type="caution">
    <text evidence="7">The sequence shown here is derived from an EMBL/GenBank/DDBJ whole genome shotgun (WGS) entry which is preliminary data.</text>
</comment>
<dbReference type="AlphaFoldDB" id="A0A4R8PMC1"/>
<evidence type="ECO:0000256" key="5">
    <source>
        <dbReference type="SAM" id="SignalP"/>
    </source>
</evidence>
<dbReference type="PANTHER" id="PTHR42973">
    <property type="entry name" value="BINDING OXIDOREDUCTASE, PUTATIVE (AFU_ORTHOLOGUE AFUA_1G17690)-RELATED"/>
    <property type="match status" value="1"/>
</dbReference>
<dbReference type="GO" id="GO:0004497">
    <property type="term" value="F:monooxygenase activity"/>
    <property type="evidence" value="ECO:0007669"/>
    <property type="project" value="UniProtKB-KW"/>
</dbReference>
<dbReference type="GO" id="GO:0071949">
    <property type="term" value="F:FAD binding"/>
    <property type="evidence" value="ECO:0007669"/>
    <property type="project" value="InterPro"/>
</dbReference>